<evidence type="ECO:0000313" key="3">
    <source>
        <dbReference type="EMBL" id="PKK88107.1"/>
    </source>
</evidence>
<reference evidence="3 4" key="1">
    <citation type="journal article" date="2017" name="ISME J.">
        <title>Potential for microbial H2 and metal transformations associated with novel bacteria and archaea in deep terrestrial subsurface sediments.</title>
        <authorList>
            <person name="Hernsdorf A.W."/>
            <person name="Amano Y."/>
            <person name="Miyakawa K."/>
            <person name="Ise K."/>
            <person name="Suzuki Y."/>
            <person name="Anantharaman K."/>
            <person name="Probst A."/>
            <person name="Burstein D."/>
            <person name="Thomas B.C."/>
            <person name="Banfield J.F."/>
        </authorList>
    </citation>
    <scope>NUCLEOTIDE SEQUENCE [LARGE SCALE GENOMIC DNA]</scope>
    <source>
        <strain evidence="3">HGW-Wallbacteria-1</strain>
    </source>
</reference>
<dbReference type="InterPro" id="IPR037185">
    <property type="entry name" value="EmrE-like"/>
</dbReference>
<dbReference type="GO" id="GO:0016020">
    <property type="term" value="C:membrane"/>
    <property type="evidence" value="ECO:0007669"/>
    <property type="project" value="InterPro"/>
</dbReference>
<feature type="domain" description="EamA" evidence="2">
    <location>
        <begin position="8"/>
        <end position="139"/>
    </location>
</feature>
<organism evidence="3 4">
    <name type="scientific">Candidatus Wallbacteria bacterium HGW-Wallbacteria-1</name>
    <dbReference type="NCBI Taxonomy" id="2013854"/>
    <lineage>
        <taxon>Bacteria</taxon>
        <taxon>Candidatus Walliibacteriota</taxon>
    </lineage>
</organism>
<keyword evidence="1" id="KW-1133">Transmembrane helix</keyword>
<comment type="caution">
    <text evidence="3">The sequence shown here is derived from an EMBL/GenBank/DDBJ whole genome shotgun (WGS) entry which is preliminary data.</text>
</comment>
<dbReference type="EMBL" id="PGXC01000066">
    <property type="protein sequence ID" value="PKK88107.1"/>
    <property type="molecule type" value="Genomic_DNA"/>
</dbReference>
<feature type="transmembrane region" description="Helical" evidence="1">
    <location>
        <begin position="122"/>
        <end position="139"/>
    </location>
</feature>
<protein>
    <recommendedName>
        <fullName evidence="2">EamA domain-containing protein</fullName>
    </recommendedName>
</protein>
<feature type="transmembrane region" description="Helical" evidence="1">
    <location>
        <begin position="37"/>
        <end position="55"/>
    </location>
</feature>
<dbReference type="InterPro" id="IPR000620">
    <property type="entry name" value="EamA_dom"/>
</dbReference>
<dbReference type="Pfam" id="PF00892">
    <property type="entry name" value="EamA"/>
    <property type="match status" value="1"/>
</dbReference>
<dbReference type="Gene3D" id="1.10.3730.20">
    <property type="match status" value="1"/>
</dbReference>
<accession>A0A2N1PID6</accession>
<proteinExistence type="predicted"/>
<evidence type="ECO:0000259" key="2">
    <source>
        <dbReference type="Pfam" id="PF00892"/>
    </source>
</evidence>
<gene>
    <name evidence="3" type="ORF">CVV64_20260</name>
</gene>
<keyword evidence="1" id="KW-0472">Membrane</keyword>
<feature type="transmembrane region" description="Helical" evidence="1">
    <location>
        <begin position="6"/>
        <end position="25"/>
    </location>
</feature>
<dbReference type="AlphaFoldDB" id="A0A2N1PID6"/>
<feature type="transmembrane region" description="Helical" evidence="1">
    <location>
        <begin position="96"/>
        <end position="116"/>
    </location>
</feature>
<evidence type="ECO:0000256" key="1">
    <source>
        <dbReference type="SAM" id="Phobius"/>
    </source>
</evidence>
<feature type="transmembrane region" description="Helical" evidence="1">
    <location>
        <begin position="67"/>
        <end position="89"/>
    </location>
</feature>
<name>A0A2N1PID6_9BACT</name>
<evidence type="ECO:0000313" key="4">
    <source>
        <dbReference type="Proteomes" id="UP000233256"/>
    </source>
</evidence>
<sequence length="140" mass="15160">MDAGGKDWLFYSVMATIVWGFWGFLPKLSTARLDPRSALVYGVCGSIFVGLWVAIQHGKLLTFEPLGFTFAFLTGLCGSVGGLFFLHAIKKGPVSLVICLTALYPAISVLLAMLIIKEPVSARQWIGIVMAICSMMLVSL</sequence>
<dbReference type="Proteomes" id="UP000233256">
    <property type="component" value="Unassembled WGS sequence"/>
</dbReference>
<dbReference type="SUPFAM" id="SSF103481">
    <property type="entry name" value="Multidrug resistance efflux transporter EmrE"/>
    <property type="match status" value="1"/>
</dbReference>
<keyword evidence="1" id="KW-0812">Transmembrane</keyword>